<gene>
    <name evidence="1" type="ORF">PBIL07802_LOCUS19023</name>
    <name evidence="2" type="ORF">PBIL07802_LOCUS19024</name>
</gene>
<name>A0A7S3DG87_9EUKA</name>
<organism evidence="2">
    <name type="scientific">Palpitomonas bilix</name>
    <dbReference type="NCBI Taxonomy" id="652834"/>
    <lineage>
        <taxon>Eukaryota</taxon>
        <taxon>Eukaryota incertae sedis</taxon>
    </lineage>
</organism>
<dbReference type="EMBL" id="HBIB01029179">
    <property type="protein sequence ID" value="CAE0256767.1"/>
    <property type="molecule type" value="Transcribed_RNA"/>
</dbReference>
<dbReference type="AlphaFoldDB" id="A0A7S3DG87"/>
<accession>A0A7S3DG87</accession>
<dbReference type="EMBL" id="HBIB01029180">
    <property type="protein sequence ID" value="CAE0256768.1"/>
    <property type="molecule type" value="Transcribed_RNA"/>
</dbReference>
<reference evidence="2" key="1">
    <citation type="submission" date="2021-01" db="EMBL/GenBank/DDBJ databases">
        <authorList>
            <person name="Corre E."/>
            <person name="Pelletier E."/>
            <person name="Niang G."/>
            <person name="Scheremetjew M."/>
            <person name="Finn R."/>
            <person name="Kale V."/>
            <person name="Holt S."/>
            <person name="Cochrane G."/>
            <person name="Meng A."/>
            <person name="Brown T."/>
            <person name="Cohen L."/>
        </authorList>
    </citation>
    <scope>NUCLEOTIDE SEQUENCE</scope>
    <source>
        <strain evidence="2">NIES-2562</strain>
    </source>
</reference>
<protein>
    <submittedName>
        <fullName evidence="2">Uncharacterized protein</fullName>
    </submittedName>
</protein>
<sequence>MLISIYLSPFALFAKSTDNPLQHHTWPACTSFRATHEHVANHAHIYLFSSLYSYHVHVDLLLSLSSTSHLLNLGLSRLEEGEYAGETLVVDVNAEEESNDALQ</sequence>
<proteinExistence type="predicted"/>
<evidence type="ECO:0000313" key="2">
    <source>
        <dbReference type="EMBL" id="CAE0256768.1"/>
    </source>
</evidence>
<evidence type="ECO:0000313" key="1">
    <source>
        <dbReference type="EMBL" id="CAE0256767.1"/>
    </source>
</evidence>